<dbReference type="GO" id="GO:0006511">
    <property type="term" value="P:ubiquitin-dependent protein catabolic process"/>
    <property type="evidence" value="ECO:0007669"/>
    <property type="project" value="InterPro"/>
</dbReference>
<dbReference type="PANTHER" id="PTHR13931:SF2">
    <property type="entry name" value="UBIQUITIN CONJUGATION FACTOR E4 B"/>
    <property type="match status" value="1"/>
</dbReference>
<feature type="domain" description="U-box" evidence="19">
    <location>
        <begin position="1100"/>
        <end position="1172"/>
    </location>
</feature>
<dbReference type="PROSITE" id="PS51698">
    <property type="entry name" value="U_BOX"/>
    <property type="match status" value="1"/>
</dbReference>
<dbReference type="GO" id="GO:0036503">
    <property type="term" value="P:ERAD pathway"/>
    <property type="evidence" value="ECO:0000318"/>
    <property type="project" value="GO_Central"/>
</dbReference>
<feature type="compositionally biased region" description="Polar residues" evidence="18">
    <location>
        <begin position="71"/>
        <end position="80"/>
    </location>
</feature>
<keyword evidence="8" id="KW-0597">Phosphoprotein</keyword>
<evidence type="ECO:0000256" key="9">
    <source>
        <dbReference type="ARBA" id="ARBA00022679"/>
    </source>
</evidence>
<organism evidence="20 21">
    <name type="scientific">Branchiostoma floridae</name>
    <name type="common">Florida lancelet</name>
    <name type="synonym">Amphioxus</name>
    <dbReference type="NCBI Taxonomy" id="7739"/>
    <lineage>
        <taxon>Eukaryota</taxon>
        <taxon>Metazoa</taxon>
        <taxon>Chordata</taxon>
        <taxon>Cephalochordata</taxon>
        <taxon>Leptocardii</taxon>
        <taxon>Amphioxiformes</taxon>
        <taxon>Branchiostomatidae</taxon>
        <taxon>Branchiostoma</taxon>
    </lineage>
</organism>
<comment type="pathway">
    <text evidence="4">Protein modification; protein ubiquitination.</text>
</comment>
<evidence type="ECO:0000256" key="7">
    <source>
        <dbReference type="ARBA" id="ARBA00022490"/>
    </source>
</evidence>
<reference evidence="20" key="1">
    <citation type="journal article" date="2020" name="Nat. Ecol. Evol.">
        <title>Deeply conserved synteny resolves early events in vertebrate evolution.</title>
        <authorList>
            <person name="Simakov O."/>
            <person name="Marletaz F."/>
            <person name="Yue J.X."/>
            <person name="O'Connell B."/>
            <person name="Jenkins J."/>
            <person name="Brandt A."/>
            <person name="Calef R."/>
            <person name="Tung C.H."/>
            <person name="Huang T.K."/>
            <person name="Schmutz J."/>
            <person name="Satoh N."/>
            <person name="Yu J.K."/>
            <person name="Putnam N.H."/>
            <person name="Green R.E."/>
            <person name="Rokhsar D.S."/>
        </authorList>
    </citation>
    <scope>NUCLEOTIDE SEQUENCE [LARGE SCALE GENOMIC DNA]</scope>
    <source>
        <strain evidence="20">S238N-H82</strain>
    </source>
</reference>
<evidence type="ECO:0000256" key="13">
    <source>
        <dbReference type="ARBA" id="ARBA00056267"/>
    </source>
</evidence>
<dbReference type="GO" id="GO:0000209">
    <property type="term" value="P:protein polyubiquitination"/>
    <property type="evidence" value="ECO:0000318"/>
    <property type="project" value="GO_Central"/>
</dbReference>
<evidence type="ECO:0000256" key="12">
    <source>
        <dbReference type="ARBA" id="ARBA00023242"/>
    </source>
</evidence>
<name>A0A9J7MET4_BRAFL</name>
<evidence type="ECO:0000256" key="6">
    <source>
        <dbReference type="ARBA" id="ARBA00012483"/>
    </source>
</evidence>
<dbReference type="OMA" id="SNAFMTN"/>
<dbReference type="Pfam" id="PF10408">
    <property type="entry name" value="Ufd2P_core"/>
    <property type="match status" value="1"/>
</dbReference>
<feature type="coiled-coil region" evidence="17">
    <location>
        <begin position="649"/>
        <end position="699"/>
    </location>
</feature>
<dbReference type="Gene3D" id="3.30.40.10">
    <property type="entry name" value="Zinc/RING finger domain, C3HC4 (zinc finger)"/>
    <property type="match status" value="1"/>
</dbReference>
<comment type="subcellular location">
    <subcellularLocation>
        <location evidence="3">Cytoplasm</location>
    </subcellularLocation>
    <subcellularLocation>
        <location evidence="2">Nucleus</location>
    </subcellularLocation>
</comment>
<evidence type="ECO:0000256" key="2">
    <source>
        <dbReference type="ARBA" id="ARBA00004123"/>
    </source>
</evidence>
<dbReference type="SMART" id="SM00504">
    <property type="entry name" value="Ubox"/>
    <property type="match status" value="1"/>
</dbReference>
<keyword evidence="11" id="KW-0007">Acetylation</keyword>
<dbReference type="GO" id="GO:0000151">
    <property type="term" value="C:ubiquitin ligase complex"/>
    <property type="evidence" value="ECO:0007669"/>
    <property type="project" value="InterPro"/>
</dbReference>
<sequence length="1172" mass="132533">MSELSQDEMRRRRLARLAAGGLSTSPPQGSGTTPTPSPSSSTPTSPTQAASSQLTSPSQSPSSQLTSPAQGAQSPLQSGFLTPGDRSPRTPSSPTTPVTPTGARPRQRAGASATLDYGSQSSQSQSMDTDSEKGTLSQIDVDSGIENMEVEEVDRKDGAVSQREPSCSSELNEEQLLAIVCRILRVSWKKPEQDVVFLPGLAAEFKQDPKQVYNSLQDLVSQILVEVLTMPQAQSHNPFASLTATPSQSLSSITSKKFGTSPFHGLPSPGAEGATASASSSSSTSDRFHIPACRETEILNYLLECFDRVGMEERTAPKRCSQPPVCSLLNDLRTQCCTHAILVLRGAFTEPRAPGKQSYLVPYLLCRNLPRGFLHELVMMACQDPEDFQGVIGVVLQDLQQTMSEFSMENDNYKYPLMALTELCELRKGTSSHRPVCNLIALQTTWLPETLTQAGGREIQKLSFLGQFLSLSAFAEDDPKIAERFFAGPMLTQDSTRLINSSLQQALDFARGEMFKIIHSLLVNSETRDAMMSYLQAVIARNHKRAQMQADERMVAQDGFMLNIMTVLQQLSVKVKMDKVDALYPHHPKSRIDLSEETRLRCSSEECKTWTEELNKEPSNWVDPKFPTECFFLTLHCHHLALLPACRNYMRRARAIRDLQRALEELQAQEPLWRNLPTANRHRETLKRWKAQQKKLTRSKACAEAVLHDESMLRRCLHFYGMEVMLLFKILDPKNPRPTLPLVEDVPMAFAALPEFYVEDLADFLMFVLQHAPQVLEDPCTQDIVLFLLLMVATPKYMRNPYLTSKLIEVMFVANPAVQPRTERIHEMIVSHPLAAPYLAPALIRFYSDVETTGASSEFYDKFSIRYHISIILKTLWKIPAHQRTIIEESNTGKDFVRFVNMLMNDTTFLLDESLDSLKRIHETQEAMKDVATWESQPRDMQESRRRQLNIDERQCRSYLTLATETVDMFHYLTVQIKEPFLRPELADRLAAMLNFNLQQLCGPKCKDLKVQNPEKFGFEPKRLLGQLIDIYLHLDCEKFADAIANDERSYRKGVFEDACGVMMRAMIKTQSEIEHFANLAERVEKILVQKLKSEADFSDAPDEFKDPLMDTLMEDPVILPSGTVMDRAIITRHLLNSQTDPFNRQSLREDELIPADELKQRIADWKREKMQ</sequence>
<comment type="catalytic activity">
    <reaction evidence="1">
        <text>S-ubiquitinyl-[E2 ubiquitin-conjugating enzyme]-L-cysteine + [acceptor protein]-L-lysine = [E2 ubiquitin-conjugating enzyme]-L-cysteine + N(6)-ubiquitinyl-[acceptor protein]-L-lysine.</text>
        <dbReference type="EC" id="2.3.2.27"/>
    </reaction>
</comment>
<dbReference type="InterPro" id="IPR003613">
    <property type="entry name" value="Ubox_domain"/>
</dbReference>
<dbReference type="SUPFAM" id="SSF57850">
    <property type="entry name" value="RING/U-box"/>
    <property type="match status" value="1"/>
</dbReference>
<keyword evidence="20" id="KW-1185">Reference proteome</keyword>
<evidence type="ECO:0000256" key="18">
    <source>
        <dbReference type="SAM" id="MobiDB-lite"/>
    </source>
</evidence>
<dbReference type="Pfam" id="PF04564">
    <property type="entry name" value="U-box"/>
    <property type="match status" value="1"/>
</dbReference>
<dbReference type="OrthoDB" id="20295at2759"/>
<dbReference type="GO" id="GO:0005634">
    <property type="term" value="C:nucleus"/>
    <property type="evidence" value="ECO:0000318"/>
    <property type="project" value="GO_Central"/>
</dbReference>
<evidence type="ECO:0000313" key="21">
    <source>
        <dbReference type="RefSeq" id="XP_035697885.1"/>
    </source>
</evidence>
<protein>
    <recommendedName>
        <fullName evidence="14">Ubiquitin conjugation factor E4 B</fullName>
        <ecNumber evidence="6">2.3.2.27</ecNumber>
    </recommendedName>
    <alternativeName>
        <fullName evidence="16">RING-type E3 ubiquitin transferase E4 B</fullName>
    </alternativeName>
    <alternativeName>
        <fullName evidence="15">Ubiquitin fusion degradation protein 2</fullName>
    </alternativeName>
</protein>
<dbReference type="Proteomes" id="UP000001554">
    <property type="component" value="Chromosome 14"/>
</dbReference>
<evidence type="ECO:0000256" key="3">
    <source>
        <dbReference type="ARBA" id="ARBA00004496"/>
    </source>
</evidence>
<evidence type="ECO:0000259" key="19">
    <source>
        <dbReference type="PROSITE" id="PS51698"/>
    </source>
</evidence>
<feature type="compositionally biased region" description="Low complexity" evidence="18">
    <location>
        <begin position="82"/>
        <end position="102"/>
    </location>
</feature>
<dbReference type="PANTHER" id="PTHR13931">
    <property type="entry name" value="UBIQUITINATION FACTOR E4"/>
    <property type="match status" value="1"/>
</dbReference>
<keyword evidence="12" id="KW-0539">Nucleus</keyword>
<evidence type="ECO:0000256" key="5">
    <source>
        <dbReference type="ARBA" id="ARBA00007434"/>
    </source>
</evidence>
<dbReference type="GeneID" id="118430961"/>
<evidence type="ECO:0000256" key="10">
    <source>
        <dbReference type="ARBA" id="ARBA00022786"/>
    </source>
</evidence>
<keyword evidence="7" id="KW-0963">Cytoplasm</keyword>
<evidence type="ECO:0000256" key="17">
    <source>
        <dbReference type="SAM" id="Coils"/>
    </source>
</evidence>
<dbReference type="GO" id="GO:0034450">
    <property type="term" value="F:ubiquitin-ubiquitin ligase activity"/>
    <property type="evidence" value="ECO:0000318"/>
    <property type="project" value="GO_Central"/>
</dbReference>
<dbReference type="InterPro" id="IPR019474">
    <property type="entry name" value="Ub_conjug_fac_E4_core"/>
</dbReference>
<evidence type="ECO:0000256" key="4">
    <source>
        <dbReference type="ARBA" id="ARBA00004906"/>
    </source>
</evidence>
<feature type="compositionally biased region" description="Low complexity" evidence="18">
    <location>
        <begin position="16"/>
        <end position="70"/>
    </location>
</feature>
<evidence type="ECO:0000256" key="8">
    <source>
        <dbReference type="ARBA" id="ARBA00022553"/>
    </source>
</evidence>
<gene>
    <name evidence="21" type="primary">LOC118430961</name>
</gene>
<dbReference type="CDD" id="cd16658">
    <property type="entry name" value="RING-Ubox_UBE4B"/>
    <property type="match status" value="1"/>
</dbReference>
<reference evidence="21" key="2">
    <citation type="submission" date="2025-08" db="UniProtKB">
        <authorList>
            <consortium name="RefSeq"/>
        </authorList>
    </citation>
    <scope>IDENTIFICATION</scope>
    <source>
        <strain evidence="21">S238N-H82</strain>
        <tissue evidence="21">Testes</tissue>
    </source>
</reference>
<evidence type="ECO:0000256" key="14">
    <source>
        <dbReference type="ARBA" id="ARBA00072779"/>
    </source>
</evidence>
<comment type="function">
    <text evidence="13">Ubiquitin-protein ligase that probably functions as an E3 ligase in conjunction with specific E1 and E2 ligases. May also function as an E4 ligase mediating the assembly of polyubiquitin chains on substrates ubiquitinated by another E3 ubiquitin ligase. May regulate myosin assembly in striated muscles together with STUB1 and VCP/p97 by targeting myosin chaperone UNC45B for proteasomal degradation.</text>
</comment>
<evidence type="ECO:0000256" key="15">
    <source>
        <dbReference type="ARBA" id="ARBA00081821"/>
    </source>
</evidence>
<dbReference type="InterPro" id="IPR013083">
    <property type="entry name" value="Znf_RING/FYVE/PHD"/>
</dbReference>
<feature type="region of interest" description="Disordered" evidence="18">
    <location>
        <begin position="1"/>
        <end position="136"/>
    </location>
</feature>
<proteinExistence type="inferred from homology"/>
<evidence type="ECO:0000256" key="16">
    <source>
        <dbReference type="ARBA" id="ARBA00083610"/>
    </source>
</evidence>
<keyword evidence="17" id="KW-0175">Coiled coil</keyword>
<dbReference type="RefSeq" id="XP_035697885.1">
    <property type="nucleotide sequence ID" value="XM_035841992.1"/>
</dbReference>
<feature type="region of interest" description="Disordered" evidence="18">
    <location>
        <begin position="264"/>
        <end position="286"/>
    </location>
</feature>
<comment type="similarity">
    <text evidence="5">Belongs to the ubiquitin conjugation factor E4 family.</text>
</comment>
<dbReference type="AlphaFoldDB" id="A0A9J7MET4"/>
<dbReference type="KEGG" id="bfo:118430961"/>
<evidence type="ECO:0000256" key="11">
    <source>
        <dbReference type="ARBA" id="ARBA00022990"/>
    </source>
</evidence>
<feature type="compositionally biased region" description="Low complexity" evidence="18">
    <location>
        <begin position="274"/>
        <end position="285"/>
    </location>
</feature>
<dbReference type="InterPro" id="IPR045132">
    <property type="entry name" value="UBE4"/>
</dbReference>
<dbReference type="EC" id="2.3.2.27" evidence="6"/>
<keyword evidence="9" id="KW-0808">Transferase</keyword>
<keyword evidence="10" id="KW-0833">Ubl conjugation pathway</keyword>
<evidence type="ECO:0000256" key="1">
    <source>
        <dbReference type="ARBA" id="ARBA00000900"/>
    </source>
</evidence>
<dbReference type="GO" id="GO:0005737">
    <property type="term" value="C:cytoplasm"/>
    <property type="evidence" value="ECO:0000318"/>
    <property type="project" value="GO_Central"/>
</dbReference>
<evidence type="ECO:0000313" key="20">
    <source>
        <dbReference type="Proteomes" id="UP000001554"/>
    </source>
</evidence>
<dbReference type="FunFam" id="3.30.40.10:FF:000060">
    <property type="entry name" value="ubiquitin conjugation factor E4 B"/>
    <property type="match status" value="1"/>
</dbReference>
<accession>A0A9J7MET4</accession>